<dbReference type="GO" id="GO:0033958">
    <property type="term" value="F:DNA-deoxyinosine glycosylase activity"/>
    <property type="evidence" value="ECO:0007669"/>
    <property type="project" value="InterPro"/>
</dbReference>
<evidence type="ECO:0000313" key="11">
    <source>
        <dbReference type="EMBL" id="AKJ03518.1"/>
    </source>
</evidence>
<dbReference type="KEGG" id="age:AA314_05144"/>
<reference evidence="12 14" key="2">
    <citation type="submission" date="2018-08" db="EMBL/GenBank/DDBJ databases">
        <title>Genomic Encyclopedia of Archaeal and Bacterial Type Strains, Phase II (KMG-II): from individual species to whole genera.</title>
        <authorList>
            <person name="Goeker M."/>
        </authorList>
    </citation>
    <scope>NUCLEOTIDE SEQUENCE [LARGE SCALE GENOMIC DNA]</scope>
    <source>
        <strain evidence="12 14">DSM 2261</strain>
    </source>
</reference>
<dbReference type="GO" id="GO:0006284">
    <property type="term" value="P:base-excision repair"/>
    <property type="evidence" value="ECO:0007669"/>
    <property type="project" value="InterPro"/>
</dbReference>
<evidence type="ECO:0000256" key="8">
    <source>
        <dbReference type="ARBA" id="ARBA00023779"/>
    </source>
</evidence>
<dbReference type="InterPro" id="IPR051536">
    <property type="entry name" value="UDG_Type-4/5"/>
</dbReference>
<keyword evidence="3" id="KW-0227">DNA damage</keyword>
<dbReference type="GO" id="GO:0051539">
    <property type="term" value="F:4 iron, 4 sulfur cluster binding"/>
    <property type="evidence" value="ECO:0007669"/>
    <property type="project" value="UniProtKB-KW"/>
</dbReference>
<dbReference type="PANTHER" id="PTHR33693:SF3">
    <property type="entry name" value="TYPE-5 URACIL-DNA GLYCOSYLASE"/>
    <property type="match status" value="1"/>
</dbReference>
<proteinExistence type="inferred from homology"/>
<dbReference type="SMART" id="SM00986">
    <property type="entry name" value="UDG"/>
    <property type="match status" value="1"/>
</dbReference>
<dbReference type="SMART" id="SM00987">
    <property type="entry name" value="UreE_C"/>
    <property type="match status" value="1"/>
</dbReference>
<evidence type="ECO:0000256" key="1">
    <source>
        <dbReference type="ARBA" id="ARBA00022485"/>
    </source>
</evidence>
<dbReference type="PANTHER" id="PTHR33693">
    <property type="entry name" value="TYPE-5 URACIL-DNA GLYCOSYLASE"/>
    <property type="match status" value="1"/>
</dbReference>
<dbReference type="GO" id="GO:0046872">
    <property type="term" value="F:metal ion binding"/>
    <property type="evidence" value="ECO:0007669"/>
    <property type="project" value="UniProtKB-KW"/>
</dbReference>
<evidence type="ECO:0000256" key="6">
    <source>
        <dbReference type="ARBA" id="ARBA00023014"/>
    </source>
</evidence>
<dbReference type="AlphaFoldDB" id="A0AAC8QAC5"/>
<sequence length="241" mass="26092">MAKSKATGTAGAAGLARLHEEIITCRACPRLVEWREQVAREKRRAFRDWTYWGRPVPGFGDPQAELVILGLAPAAHGANRTGRVFTGDRSGDFLFAGLHRAGFANQPRSEHRDDGLALTGAYIVAPCKCAPPDNKPLPEELVRCAPFLDREMALLPGRVVLTLGGIAWNATLAWLERAGVSIPTPRPSFGHGAELALPGAPVLLGCYHVSQQNTQTGRLTPAMFDAIMARARVLIENRRGT</sequence>
<dbReference type="SUPFAM" id="SSF52141">
    <property type="entry name" value="Uracil-DNA glycosylase-like"/>
    <property type="match status" value="1"/>
</dbReference>
<evidence type="ECO:0000256" key="9">
    <source>
        <dbReference type="ARBA" id="ARBA00023887"/>
    </source>
</evidence>
<evidence type="ECO:0000313" key="12">
    <source>
        <dbReference type="EMBL" id="REG23983.1"/>
    </source>
</evidence>
<keyword evidence="7" id="KW-0234">DNA repair</keyword>
<keyword evidence="6" id="KW-0411">Iron-sulfur</keyword>
<dbReference type="Gene3D" id="3.40.470.10">
    <property type="entry name" value="Uracil-DNA glycosylase-like domain"/>
    <property type="match status" value="1"/>
</dbReference>
<name>A0AAC8QAC5_9BACT</name>
<protein>
    <recommendedName>
        <fullName evidence="9">Type-5 uracil-DNA glycosylase</fullName>
    </recommendedName>
</protein>
<evidence type="ECO:0000256" key="2">
    <source>
        <dbReference type="ARBA" id="ARBA00022723"/>
    </source>
</evidence>
<feature type="domain" description="Uracil-DNA glycosylase-like" evidence="10">
    <location>
        <begin position="57"/>
        <end position="228"/>
    </location>
</feature>
<comment type="similarity">
    <text evidence="8">Belongs to the uracil-DNA glycosylase (UDG) superfamily. Type 5 (UDGb) family.</text>
</comment>
<evidence type="ECO:0000256" key="4">
    <source>
        <dbReference type="ARBA" id="ARBA00022801"/>
    </source>
</evidence>
<keyword evidence="1" id="KW-0004">4Fe-4S</keyword>
<keyword evidence="4" id="KW-0378">Hydrolase</keyword>
<accession>A0AAC8QAC5</accession>
<evidence type="ECO:0000313" key="14">
    <source>
        <dbReference type="Proteomes" id="UP000256345"/>
    </source>
</evidence>
<evidence type="ECO:0000256" key="7">
    <source>
        <dbReference type="ARBA" id="ARBA00023204"/>
    </source>
</evidence>
<dbReference type="InterPro" id="IPR005122">
    <property type="entry name" value="Uracil-DNA_glycosylase-like"/>
</dbReference>
<dbReference type="Pfam" id="PF03167">
    <property type="entry name" value="UDG"/>
    <property type="match status" value="1"/>
</dbReference>
<gene>
    <name evidence="11" type="ORF">AA314_05144</name>
    <name evidence="12" type="ORF">ATI61_11517</name>
</gene>
<dbReference type="InterPro" id="IPR036895">
    <property type="entry name" value="Uracil-DNA_glycosylase-like_sf"/>
</dbReference>
<evidence type="ECO:0000259" key="10">
    <source>
        <dbReference type="SMART" id="SM00986"/>
    </source>
</evidence>
<evidence type="ECO:0000313" key="13">
    <source>
        <dbReference type="Proteomes" id="UP000035579"/>
    </source>
</evidence>
<evidence type="ECO:0000256" key="5">
    <source>
        <dbReference type="ARBA" id="ARBA00023004"/>
    </source>
</evidence>
<dbReference type="CDD" id="cd10031">
    <property type="entry name" value="UDG-F5_TTUDGB_like"/>
    <property type="match status" value="1"/>
</dbReference>
<keyword evidence="5" id="KW-0408">Iron</keyword>
<dbReference type="EMBL" id="QUMU01000015">
    <property type="protein sequence ID" value="REG23983.1"/>
    <property type="molecule type" value="Genomic_DNA"/>
</dbReference>
<dbReference type="Proteomes" id="UP000035579">
    <property type="component" value="Chromosome"/>
</dbReference>
<dbReference type="Proteomes" id="UP000256345">
    <property type="component" value="Unassembled WGS sequence"/>
</dbReference>
<dbReference type="EMBL" id="CP011509">
    <property type="protein sequence ID" value="AKJ03518.1"/>
    <property type="molecule type" value="Genomic_DNA"/>
</dbReference>
<dbReference type="GO" id="GO:0004844">
    <property type="term" value="F:uracil DNA N-glycosylase activity"/>
    <property type="evidence" value="ECO:0007669"/>
    <property type="project" value="InterPro"/>
</dbReference>
<reference evidence="11 13" key="1">
    <citation type="submission" date="2015-05" db="EMBL/GenBank/DDBJ databases">
        <title>Genome assembly of Archangium gephyra DSM 2261.</title>
        <authorList>
            <person name="Sharma G."/>
            <person name="Subramanian S."/>
        </authorList>
    </citation>
    <scope>NUCLEOTIDE SEQUENCE [LARGE SCALE GENOMIC DNA]</scope>
    <source>
        <strain evidence="11 13">DSM 2261</strain>
    </source>
</reference>
<evidence type="ECO:0000256" key="3">
    <source>
        <dbReference type="ARBA" id="ARBA00022763"/>
    </source>
</evidence>
<keyword evidence="14" id="KW-1185">Reference proteome</keyword>
<dbReference type="RefSeq" id="WP_047857550.1">
    <property type="nucleotide sequence ID" value="NZ_CP011509.1"/>
</dbReference>
<dbReference type="InterPro" id="IPR044147">
    <property type="entry name" value="UdgB-like"/>
</dbReference>
<organism evidence="11 13">
    <name type="scientific">Archangium gephyra</name>
    <dbReference type="NCBI Taxonomy" id="48"/>
    <lineage>
        <taxon>Bacteria</taxon>
        <taxon>Pseudomonadati</taxon>
        <taxon>Myxococcota</taxon>
        <taxon>Myxococcia</taxon>
        <taxon>Myxococcales</taxon>
        <taxon>Cystobacterineae</taxon>
        <taxon>Archangiaceae</taxon>
        <taxon>Archangium</taxon>
    </lineage>
</organism>
<keyword evidence="2" id="KW-0479">Metal-binding</keyword>